<evidence type="ECO:0000313" key="5">
    <source>
        <dbReference type="Proteomes" id="UP000253426"/>
    </source>
</evidence>
<dbReference type="InterPro" id="IPR049492">
    <property type="entry name" value="BD-FAE-like_dom"/>
</dbReference>
<organism evidence="4 5">
    <name type="scientific">Roseimicrobium gellanilyticum</name>
    <dbReference type="NCBI Taxonomy" id="748857"/>
    <lineage>
        <taxon>Bacteria</taxon>
        <taxon>Pseudomonadati</taxon>
        <taxon>Verrucomicrobiota</taxon>
        <taxon>Verrucomicrobiia</taxon>
        <taxon>Verrucomicrobiales</taxon>
        <taxon>Verrucomicrobiaceae</taxon>
        <taxon>Roseimicrobium</taxon>
    </lineage>
</organism>
<accession>A0A366HEP8</accession>
<dbReference type="PANTHER" id="PTHR48081">
    <property type="entry name" value="AB HYDROLASE SUPERFAMILY PROTEIN C4A8.06C"/>
    <property type="match status" value="1"/>
</dbReference>
<sequence length="309" mass="33534">MRTPRSRFRRILSWFLRIVLLMALLVGAIAGTAWWYFHPAFTATPGIIYTQRNGQDLTLDVYRPAGQNGAAVLIMVSGSWKSNPQGFQPWMAASLLRKGLTVVAVTHVSQPKASVMEIVADVQRAARYVRHHATEYGIKTDRFGVVGGSSGGHLALMLATCGGPGDAAATDPVDRESSAVQAAAVFFPVTDLLNLGPSTENAHDNGPPKSFRKAFGPDAMNPPSWQVIGRSISPIYHVTAALPPIRIAHGDADTLVPLDQSLRFQAKAAELGHQVLLEVKPGQKHGWLTMLWDAHVFAGWFVEKLGRSE</sequence>
<evidence type="ECO:0000313" key="4">
    <source>
        <dbReference type="EMBL" id="RBP40305.1"/>
    </source>
</evidence>
<proteinExistence type="predicted"/>
<dbReference type="Gene3D" id="3.40.50.1820">
    <property type="entry name" value="alpha/beta hydrolase"/>
    <property type="match status" value="1"/>
</dbReference>
<keyword evidence="2" id="KW-0472">Membrane</keyword>
<dbReference type="Proteomes" id="UP000253426">
    <property type="component" value="Unassembled WGS sequence"/>
</dbReference>
<gene>
    <name evidence="4" type="ORF">DES53_10811</name>
</gene>
<dbReference type="EMBL" id="QNRR01000008">
    <property type="protein sequence ID" value="RBP40305.1"/>
    <property type="molecule type" value="Genomic_DNA"/>
</dbReference>
<protein>
    <submittedName>
        <fullName evidence="4">Acetyl esterase/lipase</fullName>
    </submittedName>
</protein>
<dbReference type="Pfam" id="PF20434">
    <property type="entry name" value="BD-FAE"/>
    <property type="match status" value="1"/>
</dbReference>
<dbReference type="RefSeq" id="WP_113960182.1">
    <property type="nucleotide sequence ID" value="NZ_QNRR01000008.1"/>
</dbReference>
<reference evidence="4 5" key="1">
    <citation type="submission" date="2018-06" db="EMBL/GenBank/DDBJ databases">
        <title>Genomic Encyclopedia of Type Strains, Phase IV (KMG-IV): sequencing the most valuable type-strain genomes for metagenomic binning, comparative biology and taxonomic classification.</title>
        <authorList>
            <person name="Goeker M."/>
        </authorList>
    </citation>
    <scope>NUCLEOTIDE SEQUENCE [LARGE SCALE GENOMIC DNA]</scope>
    <source>
        <strain evidence="4 5">DSM 25532</strain>
    </source>
</reference>
<name>A0A366HEP8_9BACT</name>
<dbReference type="PANTHER" id="PTHR48081:SF6">
    <property type="entry name" value="PEPTIDASE S9 PROLYL OLIGOPEPTIDASE CATALYTIC DOMAIN-CONTAINING PROTEIN"/>
    <property type="match status" value="1"/>
</dbReference>
<dbReference type="GO" id="GO:0016787">
    <property type="term" value="F:hydrolase activity"/>
    <property type="evidence" value="ECO:0007669"/>
    <property type="project" value="UniProtKB-KW"/>
</dbReference>
<keyword evidence="2" id="KW-0812">Transmembrane</keyword>
<dbReference type="InterPro" id="IPR029058">
    <property type="entry name" value="AB_hydrolase_fold"/>
</dbReference>
<keyword evidence="1" id="KW-0378">Hydrolase</keyword>
<feature type="transmembrane region" description="Helical" evidence="2">
    <location>
        <begin position="12"/>
        <end position="37"/>
    </location>
</feature>
<dbReference type="InterPro" id="IPR050300">
    <property type="entry name" value="GDXG_lipolytic_enzyme"/>
</dbReference>
<evidence type="ECO:0000256" key="2">
    <source>
        <dbReference type="SAM" id="Phobius"/>
    </source>
</evidence>
<evidence type="ECO:0000256" key="1">
    <source>
        <dbReference type="ARBA" id="ARBA00022801"/>
    </source>
</evidence>
<keyword evidence="2" id="KW-1133">Transmembrane helix</keyword>
<evidence type="ECO:0000259" key="3">
    <source>
        <dbReference type="Pfam" id="PF20434"/>
    </source>
</evidence>
<dbReference type="OrthoDB" id="183207at2"/>
<dbReference type="SUPFAM" id="SSF53474">
    <property type="entry name" value="alpha/beta-Hydrolases"/>
    <property type="match status" value="1"/>
</dbReference>
<dbReference type="AlphaFoldDB" id="A0A366HEP8"/>
<keyword evidence="5" id="KW-1185">Reference proteome</keyword>
<comment type="caution">
    <text evidence="4">The sequence shown here is derived from an EMBL/GenBank/DDBJ whole genome shotgun (WGS) entry which is preliminary data.</text>
</comment>
<feature type="domain" description="BD-FAE-like" evidence="3">
    <location>
        <begin position="59"/>
        <end position="267"/>
    </location>
</feature>